<protein>
    <submittedName>
        <fullName evidence="1">Uncharacterized protein</fullName>
    </submittedName>
</protein>
<sequence>MSFVNLFPHHDLTLEAAWPGLFVDKQGNYWDVPVSMAADLASVTSDSGVSYHLCLQHILGSAKQVKSDGSSEVPATVLPGLSLKSAFSLKRSIDFWRSQAKKLKMIQPFDIFLSNPHVSATGVVGALATALVGENAVRSQAGDEPEGYRCFNLYASGLKSAFLADLFASLSFSAQHGNFQRWFFDLTRLHIRLDVPSGSKFLSAAAFLANDLYNSRQPSREAIQAVCPIASLSFQQQTEQSHARLGHGLIIGPFSFRVDSGVAVNLRDNRKWKVNLENPVLAIEYALHVLGSAKAVAWYAPQQKEFMVELRLFER</sequence>
<name>A0A9Q1QIR0_9CARY</name>
<reference evidence="1" key="1">
    <citation type="submission" date="2022-04" db="EMBL/GenBank/DDBJ databases">
        <title>Carnegiea gigantea Genome sequencing and assembly v2.</title>
        <authorList>
            <person name="Copetti D."/>
            <person name="Sanderson M.J."/>
            <person name="Burquez A."/>
            <person name="Wojciechowski M.F."/>
        </authorList>
    </citation>
    <scope>NUCLEOTIDE SEQUENCE</scope>
    <source>
        <strain evidence="1">SGP5-SGP5p</strain>
        <tissue evidence="1">Aerial part</tissue>
    </source>
</reference>
<proteinExistence type="predicted"/>
<comment type="caution">
    <text evidence="1">The sequence shown here is derived from an EMBL/GenBank/DDBJ whole genome shotgun (WGS) entry which is preliminary data.</text>
</comment>
<keyword evidence="2" id="KW-1185">Reference proteome</keyword>
<organism evidence="1 2">
    <name type="scientific">Carnegiea gigantea</name>
    <dbReference type="NCBI Taxonomy" id="171969"/>
    <lineage>
        <taxon>Eukaryota</taxon>
        <taxon>Viridiplantae</taxon>
        <taxon>Streptophyta</taxon>
        <taxon>Embryophyta</taxon>
        <taxon>Tracheophyta</taxon>
        <taxon>Spermatophyta</taxon>
        <taxon>Magnoliopsida</taxon>
        <taxon>eudicotyledons</taxon>
        <taxon>Gunneridae</taxon>
        <taxon>Pentapetalae</taxon>
        <taxon>Caryophyllales</taxon>
        <taxon>Cactineae</taxon>
        <taxon>Cactaceae</taxon>
        <taxon>Cactoideae</taxon>
        <taxon>Echinocereeae</taxon>
        <taxon>Carnegiea</taxon>
    </lineage>
</organism>
<dbReference type="GO" id="GO:1990052">
    <property type="term" value="P:ER to chloroplast lipid transport"/>
    <property type="evidence" value="ECO:0007669"/>
    <property type="project" value="InterPro"/>
</dbReference>
<accession>A0A9Q1QIR0</accession>
<dbReference type="PANTHER" id="PTHR34954:SF4">
    <property type="entry name" value="PROTEIN TRIGALACTOSYLDIACYLGLYCEROL 4, CHLOROPLASTIC"/>
    <property type="match status" value="1"/>
</dbReference>
<evidence type="ECO:0000313" key="1">
    <source>
        <dbReference type="EMBL" id="KAJ8444103.1"/>
    </source>
</evidence>
<dbReference type="PANTHER" id="PTHR34954">
    <property type="entry name" value="EXPRESSED PROTEIN"/>
    <property type="match status" value="1"/>
</dbReference>
<dbReference type="GO" id="GO:0070300">
    <property type="term" value="F:phosphatidic acid binding"/>
    <property type="evidence" value="ECO:0007669"/>
    <property type="project" value="InterPro"/>
</dbReference>
<dbReference type="AlphaFoldDB" id="A0A9Q1QIR0"/>
<evidence type="ECO:0000313" key="2">
    <source>
        <dbReference type="Proteomes" id="UP001153076"/>
    </source>
</evidence>
<dbReference type="GO" id="GO:0009941">
    <property type="term" value="C:chloroplast envelope"/>
    <property type="evidence" value="ECO:0007669"/>
    <property type="project" value="TreeGrafter"/>
</dbReference>
<dbReference type="EMBL" id="JAKOGI010000107">
    <property type="protein sequence ID" value="KAJ8444103.1"/>
    <property type="molecule type" value="Genomic_DNA"/>
</dbReference>
<dbReference type="OrthoDB" id="512148at2759"/>
<dbReference type="InterPro" id="IPR044160">
    <property type="entry name" value="TGD4-like"/>
</dbReference>
<dbReference type="Proteomes" id="UP001153076">
    <property type="component" value="Unassembled WGS sequence"/>
</dbReference>
<gene>
    <name evidence="1" type="ORF">Cgig2_025104</name>
</gene>
<dbReference type="GO" id="GO:0034196">
    <property type="term" value="P:acylglycerol transport"/>
    <property type="evidence" value="ECO:0007669"/>
    <property type="project" value="InterPro"/>
</dbReference>